<keyword evidence="1" id="KW-0479">Metal-binding</keyword>
<dbReference type="PANTHER" id="PTHR24409:SF295">
    <property type="entry name" value="AZ2-RELATED"/>
    <property type="match status" value="1"/>
</dbReference>
<dbReference type="SUPFAM" id="SSF57667">
    <property type="entry name" value="beta-beta-alpha zinc fingers"/>
    <property type="match status" value="2"/>
</dbReference>
<evidence type="ECO:0000259" key="6">
    <source>
        <dbReference type="PROSITE" id="PS50157"/>
    </source>
</evidence>
<proteinExistence type="predicted"/>
<dbReference type="GO" id="GO:0005634">
    <property type="term" value="C:nucleus"/>
    <property type="evidence" value="ECO:0007669"/>
    <property type="project" value="TreeGrafter"/>
</dbReference>
<dbReference type="InterPro" id="IPR036236">
    <property type="entry name" value="Znf_C2H2_sf"/>
</dbReference>
<dbReference type="Pfam" id="PF12171">
    <property type="entry name" value="zf-C2H2_jaz"/>
    <property type="match status" value="1"/>
</dbReference>
<dbReference type="OrthoDB" id="6077919at2759"/>
<dbReference type="PROSITE" id="PS50157">
    <property type="entry name" value="ZINC_FINGER_C2H2_2"/>
    <property type="match status" value="4"/>
</dbReference>
<dbReference type="EMBL" id="MU157833">
    <property type="protein sequence ID" value="KAF9532125.1"/>
    <property type="molecule type" value="Genomic_DNA"/>
</dbReference>
<dbReference type="InterPro" id="IPR022755">
    <property type="entry name" value="Znf_C2H2_jaz"/>
</dbReference>
<dbReference type="PANTHER" id="PTHR24409">
    <property type="entry name" value="ZINC FINGER PROTEIN 142"/>
    <property type="match status" value="1"/>
</dbReference>
<dbReference type="Pfam" id="PF00096">
    <property type="entry name" value="zf-C2H2"/>
    <property type="match status" value="2"/>
</dbReference>
<dbReference type="GO" id="GO:0000981">
    <property type="term" value="F:DNA-binding transcription factor activity, RNA polymerase II-specific"/>
    <property type="evidence" value="ECO:0007669"/>
    <property type="project" value="TreeGrafter"/>
</dbReference>
<dbReference type="SMART" id="SM00355">
    <property type="entry name" value="ZnF_C2H2"/>
    <property type="match status" value="8"/>
</dbReference>
<keyword evidence="2" id="KW-0677">Repeat</keyword>
<dbReference type="GO" id="GO:0008270">
    <property type="term" value="F:zinc ion binding"/>
    <property type="evidence" value="ECO:0007669"/>
    <property type="project" value="UniProtKB-KW"/>
</dbReference>
<evidence type="ECO:0000313" key="8">
    <source>
        <dbReference type="Proteomes" id="UP000807306"/>
    </source>
</evidence>
<name>A0A9P6EN07_9AGAR</name>
<feature type="domain" description="C2H2-type" evidence="6">
    <location>
        <begin position="2"/>
        <end position="27"/>
    </location>
</feature>
<keyword evidence="4" id="KW-0862">Zinc</keyword>
<gene>
    <name evidence="7" type="ORF">CPB83DRAFT_848392</name>
</gene>
<evidence type="ECO:0000256" key="4">
    <source>
        <dbReference type="ARBA" id="ARBA00022833"/>
    </source>
</evidence>
<evidence type="ECO:0000256" key="2">
    <source>
        <dbReference type="ARBA" id="ARBA00022737"/>
    </source>
</evidence>
<feature type="domain" description="C2H2-type" evidence="6">
    <location>
        <begin position="28"/>
        <end position="53"/>
    </location>
</feature>
<accession>A0A9P6EN07</accession>
<dbReference type="InterPro" id="IPR013087">
    <property type="entry name" value="Znf_C2H2_type"/>
</dbReference>
<dbReference type="PROSITE" id="PS00028">
    <property type="entry name" value="ZINC_FINGER_C2H2_1"/>
    <property type="match status" value="3"/>
</dbReference>
<organism evidence="7 8">
    <name type="scientific">Crepidotus variabilis</name>
    <dbReference type="NCBI Taxonomy" id="179855"/>
    <lineage>
        <taxon>Eukaryota</taxon>
        <taxon>Fungi</taxon>
        <taxon>Dikarya</taxon>
        <taxon>Basidiomycota</taxon>
        <taxon>Agaricomycotina</taxon>
        <taxon>Agaricomycetes</taxon>
        <taxon>Agaricomycetidae</taxon>
        <taxon>Agaricales</taxon>
        <taxon>Agaricineae</taxon>
        <taxon>Crepidotaceae</taxon>
        <taxon>Crepidotus</taxon>
    </lineage>
</organism>
<evidence type="ECO:0000256" key="1">
    <source>
        <dbReference type="ARBA" id="ARBA00022723"/>
    </source>
</evidence>
<keyword evidence="3 5" id="KW-0863">Zinc-finger</keyword>
<keyword evidence="8" id="KW-1185">Reference proteome</keyword>
<dbReference type="Proteomes" id="UP000807306">
    <property type="component" value="Unassembled WGS sequence"/>
</dbReference>
<feature type="domain" description="C2H2-type" evidence="6">
    <location>
        <begin position="214"/>
        <end position="243"/>
    </location>
</feature>
<evidence type="ECO:0000256" key="3">
    <source>
        <dbReference type="ARBA" id="ARBA00022771"/>
    </source>
</evidence>
<protein>
    <recommendedName>
        <fullName evidence="6">C2H2-type domain-containing protein</fullName>
    </recommendedName>
</protein>
<feature type="domain" description="C2H2-type" evidence="6">
    <location>
        <begin position="104"/>
        <end position="133"/>
    </location>
</feature>
<sequence>MPYCERCDRSFRNISAMEQHQRDSSEHYICHDCDRDFTSWNALQQHWLQSPLHEYCQDCDEHFDDHDDLEEHLESEHWYCGDCERVCKSEMALKAHYRQSDNHYYCEPCDRHFLNENALRNHLNSSTHQPKNVKCPFRGCGKAFVSRAALVLHLEGGACPSGVDRKTINKLVHKYDKNHIITDPSRLIGGASSNDSDEDVEDIATERSWNGFGYECYFCQKEFPTLKRLNQHLASPVHKAQIYRCPGRHCEAHFSTLSALVQHIESQKCDVYENRAVKKDMETIFKQMGRLTM</sequence>
<dbReference type="Pfam" id="PF12874">
    <property type="entry name" value="zf-met"/>
    <property type="match status" value="3"/>
</dbReference>
<dbReference type="Gene3D" id="3.30.160.60">
    <property type="entry name" value="Classic Zinc Finger"/>
    <property type="match status" value="3"/>
</dbReference>
<evidence type="ECO:0000313" key="7">
    <source>
        <dbReference type="EMBL" id="KAF9532125.1"/>
    </source>
</evidence>
<evidence type="ECO:0000256" key="5">
    <source>
        <dbReference type="PROSITE-ProRule" id="PRU00042"/>
    </source>
</evidence>
<dbReference type="AlphaFoldDB" id="A0A9P6EN07"/>
<dbReference type="GO" id="GO:0000977">
    <property type="term" value="F:RNA polymerase II transcription regulatory region sequence-specific DNA binding"/>
    <property type="evidence" value="ECO:0007669"/>
    <property type="project" value="TreeGrafter"/>
</dbReference>
<reference evidence="7" key="1">
    <citation type="submission" date="2020-11" db="EMBL/GenBank/DDBJ databases">
        <authorList>
            <consortium name="DOE Joint Genome Institute"/>
            <person name="Ahrendt S."/>
            <person name="Riley R."/>
            <person name="Andreopoulos W."/>
            <person name="Labutti K."/>
            <person name="Pangilinan J."/>
            <person name="Ruiz-Duenas F.J."/>
            <person name="Barrasa J.M."/>
            <person name="Sanchez-Garcia M."/>
            <person name="Camarero S."/>
            <person name="Miyauchi S."/>
            <person name="Serrano A."/>
            <person name="Linde D."/>
            <person name="Babiker R."/>
            <person name="Drula E."/>
            <person name="Ayuso-Fernandez I."/>
            <person name="Pacheco R."/>
            <person name="Padilla G."/>
            <person name="Ferreira P."/>
            <person name="Barriuso J."/>
            <person name="Kellner H."/>
            <person name="Castanera R."/>
            <person name="Alfaro M."/>
            <person name="Ramirez L."/>
            <person name="Pisabarro A.G."/>
            <person name="Kuo A."/>
            <person name="Tritt A."/>
            <person name="Lipzen A."/>
            <person name="He G."/>
            <person name="Yan M."/>
            <person name="Ng V."/>
            <person name="Cullen D."/>
            <person name="Martin F."/>
            <person name="Rosso M.-N."/>
            <person name="Henrissat B."/>
            <person name="Hibbett D."/>
            <person name="Martinez A.T."/>
            <person name="Grigoriev I.V."/>
        </authorList>
    </citation>
    <scope>NUCLEOTIDE SEQUENCE</scope>
    <source>
        <strain evidence="7">CBS 506.95</strain>
    </source>
</reference>
<comment type="caution">
    <text evidence="7">The sequence shown here is derived from an EMBL/GenBank/DDBJ whole genome shotgun (WGS) entry which is preliminary data.</text>
</comment>